<dbReference type="InterPro" id="IPR001516">
    <property type="entry name" value="Proton_antipo_N"/>
</dbReference>
<dbReference type="EMBL" id="CP048877">
    <property type="protein sequence ID" value="QIJ70791.1"/>
    <property type="molecule type" value="Genomic_DNA"/>
</dbReference>
<proteinExistence type="predicted"/>
<dbReference type="NCBIfam" id="TIGR01974">
    <property type="entry name" value="NDH_I_L"/>
    <property type="match status" value="1"/>
</dbReference>
<dbReference type="Proteomes" id="UP000502179">
    <property type="component" value="Chromosome"/>
</dbReference>
<organism evidence="8 9">
    <name type="scientific">Thermosulfuriphilus ammonigenes</name>
    <dbReference type="NCBI Taxonomy" id="1936021"/>
    <lineage>
        <taxon>Bacteria</taxon>
        <taxon>Pseudomonadati</taxon>
        <taxon>Thermodesulfobacteriota</taxon>
        <taxon>Thermodesulfobacteria</taxon>
        <taxon>Thermodesulfobacteriales</taxon>
        <taxon>Thermodesulfobacteriaceae</taxon>
        <taxon>Thermosulfuriphilus</taxon>
    </lineage>
</organism>
<evidence type="ECO:0000259" key="6">
    <source>
        <dbReference type="Pfam" id="PF00361"/>
    </source>
</evidence>
<dbReference type="InterPro" id="IPR003945">
    <property type="entry name" value="NU5C-like"/>
</dbReference>
<feature type="domain" description="NADH-Ubiquinone oxidoreductase (complex I) chain 5 N-terminal" evidence="7">
    <location>
        <begin position="77"/>
        <end position="127"/>
    </location>
</feature>
<evidence type="ECO:0000256" key="1">
    <source>
        <dbReference type="ARBA" id="ARBA00004127"/>
    </source>
</evidence>
<keyword evidence="2 5" id="KW-0812">Transmembrane</keyword>
<dbReference type="GO" id="GO:0016020">
    <property type="term" value="C:membrane"/>
    <property type="evidence" value="ECO:0007669"/>
    <property type="project" value="UniProtKB-SubCell"/>
</dbReference>
<keyword evidence="9" id="KW-1185">Reference proteome</keyword>
<dbReference type="PANTHER" id="PTHR42829:SF2">
    <property type="entry name" value="NADH-UBIQUINONE OXIDOREDUCTASE CHAIN 5"/>
    <property type="match status" value="1"/>
</dbReference>
<dbReference type="NCBIfam" id="NF005141">
    <property type="entry name" value="PRK06590.1"/>
    <property type="match status" value="1"/>
</dbReference>
<evidence type="ECO:0000256" key="5">
    <source>
        <dbReference type="RuleBase" id="RU000320"/>
    </source>
</evidence>
<dbReference type="InterPro" id="IPR018393">
    <property type="entry name" value="NADHpl_OxRdtase_5_subgr"/>
</dbReference>
<protein>
    <submittedName>
        <fullName evidence="8">NADH-quinone oxidoreductase subunit L</fullName>
    </submittedName>
</protein>
<dbReference type="PRINTS" id="PR01434">
    <property type="entry name" value="NADHDHGNASE5"/>
</dbReference>
<evidence type="ECO:0000256" key="2">
    <source>
        <dbReference type="ARBA" id="ARBA00022692"/>
    </source>
</evidence>
<dbReference type="GO" id="GO:0012505">
    <property type="term" value="C:endomembrane system"/>
    <property type="evidence" value="ECO:0007669"/>
    <property type="project" value="UniProtKB-SubCell"/>
</dbReference>
<dbReference type="PRINTS" id="PR01435">
    <property type="entry name" value="NPOXDRDTASE5"/>
</dbReference>
<keyword evidence="4" id="KW-0472">Membrane</keyword>
<evidence type="ECO:0000313" key="9">
    <source>
        <dbReference type="Proteomes" id="UP000502179"/>
    </source>
</evidence>
<dbReference type="GO" id="GO:0008137">
    <property type="term" value="F:NADH dehydrogenase (ubiquinone) activity"/>
    <property type="evidence" value="ECO:0007669"/>
    <property type="project" value="InterPro"/>
</dbReference>
<name>A0A6G7PTE6_9BACT</name>
<sequence>MEKYIFLIPIFPLLGFLINGVSGLIAGRCGREVSKSFTSFFGVVSVLFSFLTASLVFWELLSRPVHERFLHQTLFSWMAVNGFSVSFSFQVDQLSGLMMMIVTGVGFLIHVYSIGYMHHDRAYWRYFAYLNMFVFFMLTLVLADNYLLMFVGWEGVGLASYLLIGFWYEGKENADAGKKAFVVNRVGDFGFALGMFLMFVTFGSLTYQEVFDKAFHMYEAGHLSLNAPILVAICLLLFVGATGKSAQIPLYVWLPDAMAGPTPVSALIHAATMVTAGVYMVARTNVLYSLAPTALMVVAFIAMLTAVFAATIGVLQNDIKRVLAYSTVSQLGYMFIGVGVTAYWAGMFHLMTHAFFKACLFLCSGAVIHALHEIQDMRLMGGLRKYMPVTHITMFIATLAIAGIPPFAGFFSKDEILWKAFNFPYNPSLGRIIWAFGTLGAGITAFYMFRLIFMTFYGKERIPEDVKPHVHEAPPSMRYVLIILAFLSIVGGWIGISPLIGHKIGVPNYLEHFLEPVFERSIEIVQNEVGFPATLQDHHLESILMKTSVLVALGGAFLAWLIYIAFPAIADSARQSLPILYKVVYNKYYVDEIYEFIFVRGGLWLGNFFWKICDALIIDGLGVNGTAYVIRWSSDKVKHVQNGYVQTYGAIMILGLIVLLTYYMFY</sequence>
<dbReference type="RefSeq" id="WP_166031014.1">
    <property type="nucleotide sequence ID" value="NZ_CP048877.1"/>
</dbReference>
<dbReference type="GO" id="GO:0003954">
    <property type="term" value="F:NADH dehydrogenase activity"/>
    <property type="evidence" value="ECO:0007669"/>
    <property type="project" value="TreeGrafter"/>
</dbReference>
<gene>
    <name evidence="8" type="primary">nuoL</name>
    <name evidence="8" type="ORF">G4V39_00245</name>
</gene>
<evidence type="ECO:0000256" key="4">
    <source>
        <dbReference type="ARBA" id="ARBA00023136"/>
    </source>
</evidence>
<dbReference type="PANTHER" id="PTHR42829">
    <property type="entry name" value="NADH-UBIQUINONE OXIDOREDUCTASE CHAIN 5"/>
    <property type="match status" value="1"/>
</dbReference>
<comment type="subcellular location">
    <subcellularLocation>
        <location evidence="1">Endomembrane system</location>
        <topology evidence="1">Multi-pass membrane protein</topology>
    </subcellularLocation>
    <subcellularLocation>
        <location evidence="5">Membrane</location>
        <topology evidence="5">Multi-pass membrane protein</topology>
    </subcellularLocation>
</comment>
<feature type="domain" description="NADH:quinone oxidoreductase/Mrp antiporter transmembrane" evidence="6">
    <location>
        <begin position="143"/>
        <end position="423"/>
    </location>
</feature>
<keyword evidence="3" id="KW-1133">Transmembrane helix</keyword>
<dbReference type="KEGG" id="tav:G4V39_00245"/>
<dbReference type="Pfam" id="PF00662">
    <property type="entry name" value="Proton_antipo_N"/>
    <property type="match status" value="1"/>
</dbReference>
<evidence type="ECO:0000256" key="3">
    <source>
        <dbReference type="ARBA" id="ARBA00022989"/>
    </source>
</evidence>
<dbReference type="InterPro" id="IPR001750">
    <property type="entry name" value="ND/Mrp_TM"/>
</dbReference>
<evidence type="ECO:0000313" key="8">
    <source>
        <dbReference type="EMBL" id="QIJ70791.1"/>
    </source>
</evidence>
<dbReference type="GO" id="GO:0042773">
    <property type="term" value="P:ATP synthesis coupled electron transport"/>
    <property type="evidence" value="ECO:0007669"/>
    <property type="project" value="InterPro"/>
</dbReference>
<dbReference type="AlphaFoldDB" id="A0A6G7PTE6"/>
<dbReference type="Gene3D" id="1.20.5.2700">
    <property type="match status" value="1"/>
</dbReference>
<dbReference type="Pfam" id="PF00361">
    <property type="entry name" value="Proton_antipo_M"/>
    <property type="match status" value="1"/>
</dbReference>
<accession>A0A6G7PTE6</accession>
<dbReference type="GO" id="GO:0015990">
    <property type="term" value="P:electron transport coupled proton transport"/>
    <property type="evidence" value="ECO:0007669"/>
    <property type="project" value="TreeGrafter"/>
</dbReference>
<evidence type="ECO:0000259" key="7">
    <source>
        <dbReference type="Pfam" id="PF00662"/>
    </source>
</evidence>
<reference evidence="8 9" key="1">
    <citation type="submission" date="2020-02" db="EMBL/GenBank/DDBJ databases">
        <title>Genome analysis of Thermosulfuriphilus ammonigenes ST65T, an anaerobic thermophilic chemolithoautotrophic bacterium isolated from a deep-sea hydrothermal vent.</title>
        <authorList>
            <person name="Slobodkina G."/>
            <person name="Allioux M."/>
            <person name="Merkel A."/>
            <person name="Alain K."/>
            <person name="Jebbar M."/>
            <person name="Slobodkin A."/>
        </authorList>
    </citation>
    <scope>NUCLEOTIDE SEQUENCE [LARGE SCALE GENOMIC DNA]</scope>
    <source>
        <strain evidence="8 9">ST65</strain>
    </source>
</reference>